<protein>
    <submittedName>
        <fullName evidence="1">Uncharacterized protein</fullName>
    </submittedName>
</protein>
<dbReference type="EMBL" id="AP006618">
    <property type="protein sequence ID" value="BAD59097.1"/>
    <property type="molecule type" value="Genomic_DNA"/>
</dbReference>
<keyword evidence="2" id="KW-1185">Reference proteome</keyword>
<dbReference type="HOGENOM" id="CLU_2220423_0_0_11"/>
<dbReference type="eggNOG" id="ENOG5030HPB">
    <property type="taxonomic scope" value="Bacteria"/>
</dbReference>
<dbReference type="Proteomes" id="UP000006820">
    <property type="component" value="Chromosome"/>
</dbReference>
<evidence type="ECO:0000313" key="1">
    <source>
        <dbReference type="EMBL" id="BAD59097.1"/>
    </source>
</evidence>
<name>Q5YRU4_NOCFA</name>
<gene>
    <name evidence="1" type="ordered locus">NFA_42480</name>
</gene>
<sequence>MILMSWADLHERTRIVHTVLARAAVDPDDPGIFDGLGDLDRLFGGPEGLLLALGHRWRNHLDVKIELGLVQGRSAAQMYRELCTEQPELRALLDAQYRRRNLDAVAPVPERVGARGR</sequence>
<dbReference type="AlphaFoldDB" id="Q5YRU4"/>
<reference evidence="1 2" key="1">
    <citation type="journal article" date="2004" name="Proc. Natl. Acad. Sci. U.S.A.">
        <title>The complete genomic sequence of Nocardia farcinica IFM 10152.</title>
        <authorList>
            <person name="Ishikawa J."/>
            <person name="Yamashita A."/>
            <person name="Mikami Y."/>
            <person name="Hoshino Y."/>
            <person name="Kurita H."/>
            <person name="Hotta K."/>
            <person name="Shiba T."/>
            <person name="Hattori M."/>
        </authorList>
    </citation>
    <scope>NUCLEOTIDE SEQUENCE [LARGE SCALE GENOMIC DNA]</scope>
    <source>
        <strain evidence="1 2">IFM 10152</strain>
    </source>
</reference>
<accession>Q5YRU4</accession>
<dbReference type="STRING" id="247156.NFA_42480"/>
<proteinExistence type="predicted"/>
<organism evidence="1 2">
    <name type="scientific">Nocardia farcinica (strain IFM 10152)</name>
    <dbReference type="NCBI Taxonomy" id="247156"/>
    <lineage>
        <taxon>Bacteria</taxon>
        <taxon>Bacillati</taxon>
        <taxon>Actinomycetota</taxon>
        <taxon>Actinomycetes</taxon>
        <taxon>Mycobacteriales</taxon>
        <taxon>Nocardiaceae</taxon>
        <taxon>Nocardia</taxon>
    </lineage>
</organism>
<dbReference type="KEGG" id="nfa:NFA_42480"/>
<evidence type="ECO:0000313" key="2">
    <source>
        <dbReference type="Proteomes" id="UP000006820"/>
    </source>
</evidence>